<dbReference type="Proteomes" id="UP001212123">
    <property type="component" value="Unassembled WGS sequence"/>
</dbReference>
<gene>
    <name evidence="1" type="ORF">PN492_16605</name>
</gene>
<keyword evidence="2" id="KW-1185">Reference proteome</keyword>
<evidence type="ECO:0000313" key="1">
    <source>
        <dbReference type="EMBL" id="MDB9488149.1"/>
    </source>
</evidence>
<sequence>MPELLTADVSIEIDGKVYNGQYTVNMKLQSLTVMSEYGVETTDTSYPSPSRTPLENNKGMAQLVLQGIVEKYLVRTKKNY</sequence>
<comment type="caution">
    <text evidence="1">The sequence shown here is derived from an EMBL/GenBank/DDBJ whole genome shotgun (WGS) entry which is preliminary data.</text>
</comment>
<evidence type="ECO:0000313" key="2">
    <source>
        <dbReference type="Proteomes" id="UP001212123"/>
    </source>
</evidence>
<dbReference type="RefSeq" id="WP_028084595.1">
    <property type="nucleotide sequence ID" value="NZ_JAQMTU010000102.1"/>
</dbReference>
<proteinExistence type="predicted"/>
<accession>A0ABT5A9J7</accession>
<dbReference type="EMBL" id="JAQMTU010000102">
    <property type="protein sequence ID" value="MDB9488149.1"/>
    <property type="molecule type" value="Genomic_DNA"/>
</dbReference>
<name>A0ABT5A9J7_9CYAN</name>
<protein>
    <submittedName>
        <fullName evidence="1">Uncharacterized protein</fullName>
    </submittedName>
</protein>
<organism evidence="1 2">
    <name type="scientific">Dolichospermum circinale CS-537/01</name>
    <dbReference type="NCBI Taxonomy" id="3021739"/>
    <lineage>
        <taxon>Bacteria</taxon>
        <taxon>Bacillati</taxon>
        <taxon>Cyanobacteriota</taxon>
        <taxon>Cyanophyceae</taxon>
        <taxon>Nostocales</taxon>
        <taxon>Aphanizomenonaceae</taxon>
        <taxon>Dolichospermum</taxon>
        <taxon>Dolichospermum circinale</taxon>
    </lineage>
</organism>
<reference evidence="1 2" key="1">
    <citation type="submission" date="2023-01" db="EMBL/GenBank/DDBJ databases">
        <title>Genomes from the Australian National Cyanobacteria Reference Collection.</title>
        <authorList>
            <person name="Willis A."/>
            <person name="Lee E.M.F."/>
        </authorList>
    </citation>
    <scope>NUCLEOTIDE SEQUENCE [LARGE SCALE GENOMIC DNA]</scope>
    <source>
        <strain evidence="1 2">CS-537/01</strain>
    </source>
</reference>